<accession>A0A095SQY8</accession>
<evidence type="ECO:0000313" key="3">
    <source>
        <dbReference type="Proteomes" id="UP000029554"/>
    </source>
</evidence>
<keyword evidence="3" id="KW-1185">Reference proteome</keyword>
<name>A0A095SQY8_9FLAO</name>
<dbReference type="eggNOG" id="COG3291">
    <property type="taxonomic scope" value="Bacteria"/>
</dbReference>
<keyword evidence="1" id="KW-0732">Signal</keyword>
<feature type="chain" id="PRO_5001910421" description="Ig-like domain-containing protein" evidence="1">
    <location>
        <begin position="23"/>
        <end position="508"/>
    </location>
</feature>
<evidence type="ECO:0000313" key="2">
    <source>
        <dbReference type="EMBL" id="KGD67002.1"/>
    </source>
</evidence>
<dbReference type="eggNOG" id="COG4935">
    <property type="taxonomic scope" value="Bacteria"/>
</dbReference>
<feature type="signal peptide" evidence="1">
    <location>
        <begin position="1"/>
        <end position="22"/>
    </location>
</feature>
<proteinExistence type="predicted"/>
<evidence type="ECO:0008006" key="4">
    <source>
        <dbReference type="Google" id="ProtNLM"/>
    </source>
</evidence>
<reference evidence="2 3" key="1">
    <citation type="submission" date="2014-09" db="EMBL/GenBank/DDBJ databases">
        <title>Whole Genome Shotgun of Flavobacterium aquatile LMG 4008.</title>
        <authorList>
            <person name="Gale A.N."/>
            <person name="Pipes S.E."/>
            <person name="Newman J.D."/>
        </authorList>
    </citation>
    <scope>NUCLEOTIDE SEQUENCE [LARGE SCALE GENOMIC DNA]</scope>
    <source>
        <strain evidence="2 3">LMG 4008</strain>
    </source>
</reference>
<gene>
    <name evidence="2" type="ORF">LG45_12270</name>
</gene>
<dbReference type="AlphaFoldDB" id="A0A095SQY8"/>
<dbReference type="STRING" id="1453498.LG45_12270"/>
<protein>
    <recommendedName>
        <fullName evidence="4">Ig-like domain-containing protein</fullName>
    </recommendedName>
</protein>
<comment type="caution">
    <text evidence="2">The sequence shown here is derived from an EMBL/GenBank/DDBJ whole genome shotgun (WGS) entry which is preliminary data.</text>
</comment>
<sequence>MKKTYLLSLFLLFSSILTNVYAQSPTCAGANPFCAGGSTFTFPNTTGSASIGSPGCLGSAPNPAWFYIQVSQSGNIDFLLTQGNNAPIYNNQDVDFIAWGPFASPSCVGLYDFPDGNTAVPNNIVACSYSGSPIEAFTIPNTVVGQYYMILITNFSNQAGQITMTQTNDPNVPGVGEADCSILCPLSLGPDVEVCPGTTTILTATIDAASSYVWTSTAAGFVDPGNVQSITVSAPGTYTVVVNKPGCVANSTSSATITIPATPATGTPNDLVQCITNPIFDLTVNTPVVLNGLSGYTISYHNTLLAAQDGTGGLTISNTTNYVGTNGETIYISIEDNNTACILTTSFQLILSPAPTPPNPADVTACDSYTLPVLPANETYHSASGGLPATEIPAGTVITTSQTIYVFSQSAIAGCTSEGDFVVTIITGTPPNPADVTVCGSYTLPALPTGSTYHFASGGAAGTLIPVGTVITTSQVVYVFSQSATTPSCSAEGDFVITVNTAPATPTP</sequence>
<feature type="non-terminal residue" evidence="2">
    <location>
        <position position="508"/>
    </location>
</feature>
<organism evidence="2 3">
    <name type="scientific">Flavobacterium aquatile LMG 4008 = ATCC 11947</name>
    <dbReference type="NCBI Taxonomy" id="1453498"/>
    <lineage>
        <taxon>Bacteria</taxon>
        <taxon>Pseudomonadati</taxon>
        <taxon>Bacteroidota</taxon>
        <taxon>Flavobacteriia</taxon>
        <taxon>Flavobacteriales</taxon>
        <taxon>Flavobacteriaceae</taxon>
        <taxon>Flavobacterium</taxon>
    </lineage>
</organism>
<evidence type="ECO:0000256" key="1">
    <source>
        <dbReference type="SAM" id="SignalP"/>
    </source>
</evidence>
<dbReference type="Proteomes" id="UP000029554">
    <property type="component" value="Unassembled WGS sequence"/>
</dbReference>
<dbReference type="EMBL" id="JRHH01000005">
    <property type="protein sequence ID" value="KGD67002.1"/>
    <property type="molecule type" value="Genomic_DNA"/>
</dbReference>